<keyword evidence="5" id="KW-1185">Reference proteome</keyword>
<evidence type="ECO:0000313" key="5">
    <source>
        <dbReference type="Proteomes" id="UP000558089"/>
    </source>
</evidence>
<dbReference type="PANTHER" id="PTHR30137">
    <property type="entry name" value="LUCIFERASE-LIKE MONOOXYGENASE"/>
    <property type="match status" value="1"/>
</dbReference>
<dbReference type="InterPro" id="IPR050766">
    <property type="entry name" value="Bact_Lucif_Oxidored"/>
</dbReference>
<dbReference type="GO" id="GO:0005829">
    <property type="term" value="C:cytosol"/>
    <property type="evidence" value="ECO:0007669"/>
    <property type="project" value="TreeGrafter"/>
</dbReference>
<proteinExistence type="predicted"/>
<dbReference type="AlphaFoldDB" id="A0A850NED0"/>
<dbReference type="InterPro" id="IPR011251">
    <property type="entry name" value="Luciferase-like_dom"/>
</dbReference>
<evidence type="ECO:0000256" key="1">
    <source>
        <dbReference type="ARBA" id="ARBA00007789"/>
    </source>
</evidence>
<dbReference type="Pfam" id="PF00296">
    <property type="entry name" value="Bac_luciferase"/>
    <property type="match status" value="1"/>
</dbReference>
<keyword evidence="4" id="KW-0560">Oxidoreductase</keyword>
<feature type="domain" description="Luciferase-like" evidence="3">
    <location>
        <begin position="23"/>
        <end position="298"/>
    </location>
</feature>
<protein>
    <recommendedName>
        <fullName evidence="2">Luciferase-like monooxygenase</fullName>
    </recommendedName>
</protein>
<evidence type="ECO:0000313" key="4">
    <source>
        <dbReference type="EMBL" id="NVN19501.1"/>
    </source>
</evidence>
<dbReference type="GO" id="GO:0016705">
    <property type="term" value="F:oxidoreductase activity, acting on paired donors, with incorporation or reduction of molecular oxygen"/>
    <property type="evidence" value="ECO:0007669"/>
    <property type="project" value="InterPro"/>
</dbReference>
<dbReference type="Gene3D" id="3.20.20.30">
    <property type="entry name" value="Luciferase-like domain"/>
    <property type="match status" value="1"/>
</dbReference>
<dbReference type="InterPro" id="IPR036661">
    <property type="entry name" value="Luciferase-like_sf"/>
</dbReference>
<dbReference type="FunFam" id="3.20.20.30:FF:000002">
    <property type="entry name" value="LLM class flavin-dependent oxidoreductase"/>
    <property type="match status" value="1"/>
</dbReference>
<reference evidence="4 5" key="1">
    <citation type="submission" date="2020-01" db="EMBL/GenBank/DDBJ databases">
        <title>Draft Genome Analysis of Muricauda sp. HICW Isolated from coastal seawater of PR China.</title>
        <authorList>
            <person name="Chen M.-X."/>
        </authorList>
    </citation>
    <scope>NUCLEOTIDE SEQUENCE [LARGE SCALE GENOMIC DNA]</scope>
    <source>
        <strain evidence="4 5">HICW</strain>
    </source>
</reference>
<gene>
    <name evidence="4" type="ORF">GUA46_14220</name>
</gene>
<dbReference type="SUPFAM" id="SSF51679">
    <property type="entry name" value="Bacterial luciferase-like"/>
    <property type="match status" value="1"/>
</dbReference>
<dbReference type="InterPro" id="IPR019949">
    <property type="entry name" value="CmoO-like"/>
</dbReference>
<comment type="similarity">
    <text evidence="1">To bacterial alkanal monooxygenase alpha and beta chains.</text>
</comment>
<evidence type="ECO:0000259" key="3">
    <source>
        <dbReference type="Pfam" id="PF00296"/>
    </source>
</evidence>
<accession>A0A850NED0</accession>
<dbReference type="NCBIfam" id="TIGR03558">
    <property type="entry name" value="oxido_grp_1"/>
    <property type="match status" value="1"/>
</dbReference>
<dbReference type="PANTHER" id="PTHR30137:SF6">
    <property type="entry name" value="LUCIFERASE-LIKE MONOOXYGENASE"/>
    <property type="match status" value="1"/>
</dbReference>
<dbReference type="RefSeq" id="WP_176621054.1">
    <property type="nucleotide sequence ID" value="NZ_WYET01000007.1"/>
</dbReference>
<sequence>MDSKKIAYSILELAVLPKGSTINQVYKNTVALAQKAEGLGYERMWFAEHHNMPAITSSAPEILIGHVAEATTSLRLGSGGIMLPNHSPFVVTERFGTLANLYPNRIDLGLGRAPGTDQPTAHAINPGFIEATHSFPKDIEQIQQYFSPTNQDSKIRVPLAEGMDVPIYILGSSTSSARLAAQKGLPYAFASHFATAQLFNALEIYRDQFQPSEALQKPYVIAGINAVVAETDEQAERLYTSALRMVINILSGTQTQFIEPPTEMSTSLQEVRQHPAIMQMTRYSFVGSKETVKKQVEKFIGQTQVDEVIVSSMMYDSDDRIKSARLFAEIMKDINENAEIAKTSSSF</sequence>
<organism evidence="4 5">
    <name type="scientific">Flagellimonas chongwuensis</name>
    <dbReference type="NCBI Taxonomy" id="2697365"/>
    <lineage>
        <taxon>Bacteria</taxon>
        <taxon>Pseudomonadati</taxon>
        <taxon>Bacteroidota</taxon>
        <taxon>Flavobacteriia</taxon>
        <taxon>Flavobacteriales</taxon>
        <taxon>Flavobacteriaceae</taxon>
        <taxon>Flagellimonas</taxon>
    </lineage>
</organism>
<dbReference type="EMBL" id="WYET01000007">
    <property type="protein sequence ID" value="NVN19501.1"/>
    <property type="molecule type" value="Genomic_DNA"/>
</dbReference>
<name>A0A850NED0_9FLAO</name>
<dbReference type="Proteomes" id="UP000558089">
    <property type="component" value="Unassembled WGS sequence"/>
</dbReference>
<comment type="caution">
    <text evidence="4">The sequence shown here is derived from an EMBL/GenBank/DDBJ whole genome shotgun (WGS) entry which is preliminary data.</text>
</comment>
<evidence type="ECO:0000256" key="2">
    <source>
        <dbReference type="ARBA" id="ARBA00074555"/>
    </source>
</evidence>